<comment type="caution">
    <text evidence="1">The sequence shown here is derived from an EMBL/GenBank/DDBJ whole genome shotgun (WGS) entry which is preliminary data.</text>
</comment>
<name>A0A844ZXD1_9SPHN</name>
<accession>A0A844ZXD1</accession>
<dbReference type="EMBL" id="WTYX01000002">
    <property type="protein sequence ID" value="MXO91892.1"/>
    <property type="molecule type" value="Genomic_DNA"/>
</dbReference>
<dbReference type="AlphaFoldDB" id="A0A844ZXD1"/>
<evidence type="ECO:0000313" key="2">
    <source>
        <dbReference type="Proteomes" id="UP000442714"/>
    </source>
</evidence>
<dbReference type="RefSeq" id="WP_160605705.1">
    <property type="nucleotide sequence ID" value="NZ_WTYX01000002.1"/>
</dbReference>
<dbReference type="Proteomes" id="UP000442714">
    <property type="component" value="Unassembled WGS sequence"/>
</dbReference>
<evidence type="ECO:0000313" key="1">
    <source>
        <dbReference type="EMBL" id="MXO91892.1"/>
    </source>
</evidence>
<proteinExistence type="predicted"/>
<keyword evidence="2" id="KW-1185">Reference proteome</keyword>
<sequence length="174" mass="19361">MKDRWIEALSLKSATREKILEHRFIAEITSELWRRGLFDFTVSHSEVDDSGYDLILELGDVMRHIQLKAKHDTGRTAQYSIQTALTQRPSGCVIVMIHDPKDLSLKGFRFLGNAPGKPLGGLGDRVARHTKGNSLGEKGLRPALRAVSLGKFEFVENIAQLAELLFGPALTNHS</sequence>
<protein>
    <submittedName>
        <fullName evidence="1">Uncharacterized protein</fullName>
    </submittedName>
</protein>
<organism evidence="1 2">
    <name type="scientific">Pontixanthobacter aquaemixtae</name>
    <dbReference type="NCBI Taxonomy" id="1958940"/>
    <lineage>
        <taxon>Bacteria</taxon>
        <taxon>Pseudomonadati</taxon>
        <taxon>Pseudomonadota</taxon>
        <taxon>Alphaproteobacteria</taxon>
        <taxon>Sphingomonadales</taxon>
        <taxon>Erythrobacteraceae</taxon>
        <taxon>Pontixanthobacter</taxon>
    </lineage>
</organism>
<dbReference type="OrthoDB" id="5917942at2"/>
<gene>
    <name evidence="1" type="ORF">GRI41_13740</name>
</gene>
<reference evidence="1 2" key="1">
    <citation type="submission" date="2019-12" db="EMBL/GenBank/DDBJ databases">
        <title>Genomic-based taxomic classification of the family Erythrobacteraceae.</title>
        <authorList>
            <person name="Xu L."/>
        </authorList>
    </citation>
    <scope>NUCLEOTIDE SEQUENCE [LARGE SCALE GENOMIC DNA]</scope>
    <source>
        <strain evidence="1 2">KCTC 52763</strain>
    </source>
</reference>